<name>A0A0S6W6X4_VECG1</name>
<dbReference type="EMBL" id="DF820463">
    <property type="protein sequence ID" value="GAK55384.1"/>
    <property type="molecule type" value="Genomic_DNA"/>
</dbReference>
<feature type="chain" id="PRO_5006631650" evidence="1">
    <location>
        <begin position="24"/>
        <end position="245"/>
    </location>
</feature>
<gene>
    <name evidence="3" type="ORF">U27_02217</name>
</gene>
<accession>A0A0S6W6X4</accession>
<sequence length="245" mass="26027">MKQRRICLCSVIALCLFGLPALADEGNISATDKYAWSENAGWLNFRPTHGGVTVYPDHLEGYAWAENIGWVRLGAYTSGGTHAYANTSATDYGVNNANGVLSGYAWGENVGWINFQPTHGGVTIALATGEFSGYAWSENIGWIKVSGAAQDATTYRVKMAPATYTLTYTAGANGSISGTTPQTVNHGASGTAVTAVPNTGYRFVKWSDNSTANPRTDTNVTAAISVTALFEATPPFGNSYLLWTK</sequence>
<dbReference type="HOGENOM" id="CLU_1131843_0_0_0"/>
<organism evidence="3">
    <name type="scientific">Vecturithrix granuli</name>
    <dbReference type="NCBI Taxonomy" id="1499967"/>
    <lineage>
        <taxon>Bacteria</taxon>
        <taxon>Candidatus Moduliflexota</taxon>
        <taxon>Candidatus Vecturitrichia</taxon>
        <taxon>Candidatus Vecturitrichales</taxon>
        <taxon>Candidatus Vecturitrichaceae</taxon>
        <taxon>Candidatus Vecturithrix</taxon>
    </lineage>
</organism>
<dbReference type="InterPro" id="IPR044060">
    <property type="entry name" value="Bacterial_rp_domain"/>
</dbReference>
<feature type="signal peptide" evidence="1">
    <location>
        <begin position="1"/>
        <end position="23"/>
    </location>
</feature>
<reference evidence="3" key="1">
    <citation type="journal article" date="2015" name="PeerJ">
        <title>First genomic representation of candidate bacterial phylum KSB3 points to enhanced environmental sensing as a trigger of wastewater bulking.</title>
        <authorList>
            <person name="Sekiguchi Y."/>
            <person name="Ohashi A."/>
            <person name="Parks D.H."/>
            <person name="Yamauchi T."/>
            <person name="Tyson G.W."/>
            <person name="Hugenholtz P."/>
        </authorList>
    </citation>
    <scope>NUCLEOTIDE SEQUENCE [LARGE SCALE GENOMIC DNA]</scope>
</reference>
<dbReference type="Pfam" id="PF18998">
    <property type="entry name" value="Flg_new_2"/>
    <property type="match status" value="1"/>
</dbReference>
<feature type="domain" description="Bacterial repeat" evidence="2">
    <location>
        <begin position="164"/>
        <end position="233"/>
    </location>
</feature>
<evidence type="ECO:0000313" key="3">
    <source>
        <dbReference type="EMBL" id="GAK55384.1"/>
    </source>
</evidence>
<dbReference type="eggNOG" id="COG5492">
    <property type="taxonomic scope" value="Bacteria"/>
</dbReference>
<protein>
    <submittedName>
        <fullName evidence="3">Secreted protein</fullName>
    </submittedName>
</protein>
<keyword evidence="4" id="KW-1185">Reference proteome</keyword>
<dbReference type="Proteomes" id="UP000030661">
    <property type="component" value="Unassembled WGS sequence"/>
</dbReference>
<keyword evidence="1" id="KW-0732">Signal</keyword>
<dbReference type="Gene3D" id="2.60.40.4270">
    <property type="entry name" value="Listeria-Bacteroides repeat domain"/>
    <property type="match status" value="1"/>
</dbReference>
<evidence type="ECO:0000259" key="2">
    <source>
        <dbReference type="Pfam" id="PF18998"/>
    </source>
</evidence>
<dbReference type="InterPro" id="IPR042229">
    <property type="entry name" value="Listeria/Bacterioides_rpt_sf"/>
</dbReference>
<dbReference type="STRING" id="1499967.U27_02217"/>
<dbReference type="AlphaFoldDB" id="A0A0S6W6X4"/>
<evidence type="ECO:0000313" key="4">
    <source>
        <dbReference type="Proteomes" id="UP000030661"/>
    </source>
</evidence>
<proteinExistence type="predicted"/>
<evidence type="ECO:0000256" key="1">
    <source>
        <dbReference type="SAM" id="SignalP"/>
    </source>
</evidence>